<dbReference type="Gramene" id="RZC80986">
    <property type="protein sequence ID" value="RZC80986"/>
    <property type="gene ID" value="C5167_043570"/>
</dbReference>
<name>A0A4Y7L727_PAPSO</name>
<gene>
    <name evidence="1" type="ORF">C5167_043570</name>
</gene>
<keyword evidence="2" id="KW-1185">Reference proteome</keyword>
<reference evidence="1 2" key="1">
    <citation type="journal article" date="2018" name="Science">
        <title>The opium poppy genome and morphinan production.</title>
        <authorList>
            <person name="Guo L."/>
            <person name="Winzer T."/>
            <person name="Yang X."/>
            <person name="Li Y."/>
            <person name="Ning Z."/>
            <person name="He Z."/>
            <person name="Teodor R."/>
            <person name="Lu Y."/>
            <person name="Bowser T.A."/>
            <person name="Graham I.A."/>
            <person name="Ye K."/>
        </authorList>
    </citation>
    <scope>NUCLEOTIDE SEQUENCE [LARGE SCALE GENOMIC DNA]</scope>
    <source>
        <strain evidence="2">cv. HN1</strain>
        <tissue evidence="1">Leaves</tissue>
    </source>
</reference>
<dbReference type="AlphaFoldDB" id="A0A4Y7L727"/>
<organism evidence="1 2">
    <name type="scientific">Papaver somniferum</name>
    <name type="common">Opium poppy</name>
    <dbReference type="NCBI Taxonomy" id="3469"/>
    <lineage>
        <taxon>Eukaryota</taxon>
        <taxon>Viridiplantae</taxon>
        <taxon>Streptophyta</taxon>
        <taxon>Embryophyta</taxon>
        <taxon>Tracheophyta</taxon>
        <taxon>Spermatophyta</taxon>
        <taxon>Magnoliopsida</taxon>
        <taxon>Ranunculales</taxon>
        <taxon>Papaveraceae</taxon>
        <taxon>Papaveroideae</taxon>
        <taxon>Papaver</taxon>
    </lineage>
</organism>
<dbReference type="Proteomes" id="UP000316621">
    <property type="component" value="Chromosome 10"/>
</dbReference>
<accession>A0A4Y7L727</accession>
<protein>
    <submittedName>
        <fullName evidence="1">Uncharacterized protein</fullName>
    </submittedName>
</protein>
<proteinExistence type="predicted"/>
<evidence type="ECO:0000313" key="2">
    <source>
        <dbReference type="Proteomes" id="UP000316621"/>
    </source>
</evidence>
<sequence length="93" mass="10286">MVIQSNCGFLSLARRDFGNLISFCVSMKRGNRKKLWFVVPNADENDIVMPVCSLPKESGGMIDVSISLIKDGDNSSLGALNNGRANFIRKPYF</sequence>
<dbReference type="EMBL" id="CM010724">
    <property type="protein sequence ID" value="RZC80986.1"/>
    <property type="molecule type" value="Genomic_DNA"/>
</dbReference>
<evidence type="ECO:0000313" key="1">
    <source>
        <dbReference type="EMBL" id="RZC80986.1"/>
    </source>
</evidence>